<feature type="domain" description="M23ase beta-sheet core" evidence="2">
    <location>
        <begin position="199"/>
        <end position="297"/>
    </location>
</feature>
<dbReference type="InterPro" id="IPR050570">
    <property type="entry name" value="Cell_wall_metabolism_enzyme"/>
</dbReference>
<evidence type="ECO:0000256" key="1">
    <source>
        <dbReference type="ARBA" id="ARBA00022729"/>
    </source>
</evidence>
<evidence type="ECO:0000313" key="4">
    <source>
        <dbReference type="Proteomes" id="UP000783871"/>
    </source>
</evidence>
<dbReference type="CDD" id="cd12797">
    <property type="entry name" value="M23_peptidase"/>
    <property type="match status" value="1"/>
</dbReference>
<dbReference type="Proteomes" id="UP000783871">
    <property type="component" value="Unassembled WGS sequence"/>
</dbReference>
<gene>
    <name evidence="3" type="ORF">HCJ94_27635</name>
</gene>
<dbReference type="PANTHER" id="PTHR21666:SF289">
    <property type="entry name" value="L-ALA--D-GLU ENDOPEPTIDASE"/>
    <property type="match status" value="1"/>
</dbReference>
<dbReference type="Pfam" id="PF01551">
    <property type="entry name" value="Peptidase_M23"/>
    <property type="match status" value="1"/>
</dbReference>
<dbReference type="SUPFAM" id="SSF51261">
    <property type="entry name" value="Duplicated hybrid motif"/>
    <property type="match status" value="1"/>
</dbReference>
<dbReference type="EMBL" id="JAATEO010000048">
    <property type="protein sequence ID" value="NJP35634.1"/>
    <property type="molecule type" value="Genomic_DNA"/>
</dbReference>
<organism evidence="3 4">
    <name type="scientific">Micromonospora thermarum</name>
    <dbReference type="NCBI Taxonomy" id="2720024"/>
    <lineage>
        <taxon>Bacteria</taxon>
        <taxon>Bacillati</taxon>
        <taxon>Actinomycetota</taxon>
        <taxon>Actinomycetes</taxon>
        <taxon>Micromonosporales</taxon>
        <taxon>Micromonosporaceae</taxon>
        <taxon>Micromonospora</taxon>
    </lineage>
</organism>
<name>A0ABX0ZEI3_9ACTN</name>
<protein>
    <submittedName>
        <fullName evidence="3">M23 family metallopeptidase</fullName>
    </submittedName>
</protein>
<accession>A0ABX0ZEI3</accession>
<dbReference type="Gene3D" id="2.70.70.10">
    <property type="entry name" value="Glucose Permease (Domain IIA)"/>
    <property type="match status" value="1"/>
</dbReference>
<proteinExistence type="predicted"/>
<evidence type="ECO:0000313" key="3">
    <source>
        <dbReference type="EMBL" id="NJP35634.1"/>
    </source>
</evidence>
<keyword evidence="1" id="KW-0732">Signal</keyword>
<dbReference type="InterPro" id="IPR011055">
    <property type="entry name" value="Dup_hybrid_motif"/>
</dbReference>
<sequence>MSVPAVPSSGGPIVSPGSAAAIIDADPTADLYPQPPVDPAVTPQARQVAALTDIQHRIQYLNNILTRTRADLTRVQRDPDPVLQLLTALTTGVAPASDPDSAATLATVDSVDAVDTATGRAAALSGAITSGQTELARRQREETRLRQEIERRARLATAIPQPAGNPASYRGGRLSSPLSGRLTSRFGTRFDPYYHVWQLHAGIDLAAATGTPILAAAGGRVTRAGWYGGYGNYTCIDHGRADGQRLSTCYGHQSKLLVSPGQQVRAGQVIGRVGSTGASTGPHLHFEVRLGGRPVDPLPWI</sequence>
<dbReference type="InterPro" id="IPR016047">
    <property type="entry name" value="M23ase_b-sheet_dom"/>
</dbReference>
<keyword evidence="4" id="KW-1185">Reference proteome</keyword>
<dbReference type="PANTHER" id="PTHR21666">
    <property type="entry name" value="PEPTIDASE-RELATED"/>
    <property type="match status" value="1"/>
</dbReference>
<evidence type="ECO:0000259" key="2">
    <source>
        <dbReference type="Pfam" id="PF01551"/>
    </source>
</evidence>
<reference evidence="3 4" key="1">
    <citation type="submission" date="2020-03" db="EMBL/GenBank/DDBJ databases">
        <title>WGS of actinomycetes isolated from Thailand.</title>
        <authorList>
            <person name="Thawai C."/>
        </authorList>
    </citation>
    <scope>NUCLEOTIDE SEQUENCE [LARGE SCALE GENOMIC DNA]</scope>
    <source>
        <strain evidence="3 4">HSS6-12</strain>
    </source>
</reference>
<comment type="caution">
    <text evidence="3">The sequence shown here is derived from an EMBL/GenBank/DDBJ whole genome shotgun (WGS) entry which is preliminary data.</text>
</comment>